<proteinExistence type="predicted"/>
<gene>
    <name evidence="1" type="ORF">OOJ96_16005</name>
</gene>
<evidence type="ECO:0000313" key="1">
    <source>
        <dbReference type="EMBL" id="MFO2478909.1"/>
    </source>
</evidence>
<protein>
    <submittedName>
        <fullName evidence="1">Uncharacterized protein</fullName>
    </submittedName>
</protein>
<evidence type="ECO:0000313" key="2">
    <source>
        <dbReference type="Proteomes" id="UP001637618"/>
    </source>
</evidence>
<comment type="caution">
    <text evidence="1">The sequence shown here is derived from an EMBL/GenBank/DDBJ whole genome shotgun (WGS) entry which is preliminary data.</text>
</comment>
<name>A0ACC7PJA7_9PSED</name>
<reference evidence="1" key="1">
    <citation type="submission" date="2022-11" db="EMBL/GenBank/DDBJ databases">
        <title>Draft genome sequences of strains of Pseudomonas imrae sp. nov.</title>
        <authorList>
            <person name="Salva Serra F."/>
            <person name="Nimje P."/>
            <person name="Moore E.R.B."/>
            <person name="Marathe N.P."/>
        </authorList>
    </citation>
    <scope>NUCLEOTIDE SEQUENCE</scope>
    <source>
        <strain evidence="1">15FMM2</strain>
    </source>
</reference>
<sequence>METQAANAVELGKGARFINFGRVITGASNGFKESYNAITLDGAGGTVINRGTITAGSNGIKVADQGTLLNYGALTGNKGAGLKSKGDAIVVNRGTITGADTWRPRQNDGDGDGLDIDRIAHVYNYGTIEGTGANGKDKGGTPNSSEGIAMGGGEIYNDQNGRIRGAHHGILVDNGDLGPAHGQTRLMNDGIISGHDGYGVKLIGNFNDHITNNGLISGANGIALDMGEGNDHLVVKNASRFLGHVDGGGGLNEVSLDDPKGGIFDGSRNTQRLAVQTGVWTLRGAIDDNRDGRVHTGATLINRSHVGGSLNIEKGATYSGGSVNALNVEGTLQLDLASGAPTHVRDTLRLADGASLVQRFNATGDRETLKVGGTATLGDATLTLNVANENALLENYPYPILNAGAVHGRFGKITDNLKNLTPTLSYTPTAVYVTFSRKP</sequence>
<dbReference type="EMBL" id="JAPEQY010000012">
    <property type="protein sequence ID" value="MFO2478909.1"/>
    <property type="molecule type" value="Genomic_DNA"/>
</dbReference>
<accession>A0ACC7PJA7</accession>
<dbReference type="Proteomes" id="UP001637618">
    <property type="component" value="Unassembled WGS sequence"/>
</dbReference>
<keyword evidence="2" id="KW-1185">Reference proteome</keyword>
<organism evidence="1 2">
    <name type="scientific">Pseudomonas imrae</name>
    <dbReference type="NCBI Taxonomy" id="2992837"/>
    <lineage>
        <taxon>Bacteria</taxon>
        <taxon>Pseudomonadati</taxon>
        <taxon>Pseudomonadota</taxon>
        <taxon>Gammaproteobacteria</taxon>
        <taxon>Pseudomonadales</taxon>
        <taxon>Pseudomonadaceae</taxon>
        <taxon>Pseudomonas</taxon>
    </lineage>
</organism>